<keyword evidence="1" id="KW-1133">Transmembrane helix</keyword>
<evidence type="ECO:0000256" key="1">
    <source>
        <dbReference type="SAM" id="Phobius"/>
    </source>
</evidence>
<gene>
    <name evidence="3" type="ORF">NND69_01730</name>
</gene>
<comment type="caution">
    <text evidence="3">The sequence shown here is derived from an EMBL/GenBank/DDBJ whole genome shotgun (WGS) entry which is preliminary data.</text>
</comment>
<feature type="transmembrane region" description="Helical" evidence="1">
    <location>
        <begin position="6"/>
        <end position="26"/>
    </location>
</feature>
<dbReference type="InterPro" id="IPR043730">
    <property type="entry name" value="DUF5673"/>
</dbReference>
<dbReference type="Pfam" id="PF18923">
    <property type="entry name" value="DUF5673"/>
    <property type="match status" value="1"/>
</dbReference>
<evidence type="ECO:0000313" key="3">
    <source>
        <dbReference type="EMBL" id="MCZ7407092.1"/>
    </source>
</evidence>
<feature type="transmembrane region" description="Helical" evidence="1">
    <location>
        <begin position="46"/>
        <end position="62"/>
    </location>
</feature>
<organism evidence="3 4">
    <name type="scientific">Parvimonas micra</name>
    <dbReference type="NCBI Taxonomy" id="33033"/>
    <lineage>
        <taxon>Bacteria</taxon>
        <taxon>Bacillati</taxon>
        <taxon>Bacillota</taxon>
        <taxon>Tissierellia</taxon>
        <taxon>Tissierellales</taxon>
        <taxon>Peptoniphilaceae</taxon>
        <taxon>Parvimonas</taxon>
    </lineage>
</organism>
<feature type="domain" description="DUF5673" evidence="2">
    <location>
        <begin position="87"/>
        <end position="151"/>
    </location>
</feature>
<dbReference type="Proteomes" id="UP001141458">
    <property type="component" value="Unassembled WGS sequence"/>
</dbReference>
<keyword evidence="1" id="KW-0472">Membrane</keyword>
<feature type="transmembrane region" description="Helical" evidence="1">
    <location>
        <begin position="68"/>
        <end position="85"/>
    </location>
</feature>
<proteinExistence type="predicted"/>
<evidence type="ECO:0000313" key="4">
    <source>
        <dbReference type="Proteomes" id="UP001141458"/>
    </source>
</evidence>
<sequence length="158" mass="17721">MGSNDFLLIVFGIVLIFVIKKIVAIFQTRKKLSGEISTIKLRGRKVLFALSIALVGFGIVYAVKIQDIYSIVYVLIGVTYSVVSLDKLYIGENGFCFDGKFGEFKKIKKWGAINNKFYEVVVSGDLKDETLTIPLDKEDAEKFSAIIKQHKSKTKAKK</sequence>
<dbReference type="AlphaFoldDB" id="A0A9X3HEE9"/>
<dbReference type="RefSeq" id="WP_269720468.1">
    <property type="nucleotide sequence ID" value="NZ_CP101408.1"/>
</dbReference>
<dbReference type="EMBL" id="JANDZV010000001">
    <property type="protein sequence ID" value="MCZ7407092.1"/>
    <property type="molecule type" value="Genomic_DNA"/>
</dbReference>
<name>A0A9X3HEE9_9FIRM</name>
<keyword evidence="1" id="KW-0812">Transmembrane</keyword>
<accession>A0A9X3HEE9</accession>
<evidence type="ECO:0000259" key="2">
    <source>
        <dbReference type="Pfam" id="PF18923"/>
    </source>
</evidence>
<protein>
    <submittedName>
        <fullName evidence="3">DUF5673 domain-containing protein</fullName>
    </submittedName>
</protein>
<reference evidence="3" key="1">
    <citation type="submission" date="2022-07" db="EMBL/GenBank/DDBJ databases">
        <title>Parvimonas micra travels from the subgingival sulcus of the human oral cavity to the colorectal adenocarcinoma.</title>
        <authorList>
            <person name="Conde-Perez K."/>
            <person name="Buetas E."/>
            <person name="Aja-Macaya P."/>
            <person name="Martin-De Arribas E."/>
            <person name="Iglesias-Corras I."/>
            <person name="Trigo-Tasende N."/>
            <person name="Nasser-Ali M."/>
            <person name="Estevez L.S."/>
            <person name="Rumbo-Feal S."/>
            <person name="Otero-Alen B."/>
            <person name="Noguera J.F."/>
            <person name="Concha A."/>
            <person name="Pardinas-Lopez S."/>
            <person name="Carda-Dieguez M."/>
            <person name="Gomez-Randulfe I."/>
            <person name="Martinez-Lago N."/>
            <person name="Ladra S."/>
            <person name="Aparicio L.A."/>
            <person name="Bou G."/>
            <person name="Mira A."/>
            <person name="Vallejo J.A."/>
            <person name="Poza M."/>
        </authorList>
    </citation>
    <scope>NUCLEOTIDE SEQUENCE</scope>
    <source>
        <strain evidence="3">PM79KC-AC-4</strain>
    </source>
</reference>